<accession>A0A516GW82</accession>
<comment type="cofactor">
    <cofactor evidence="1">
        <name>Fe(2+)</name>
        <dbReference type="ChEBI" id="CHEBI:29033"/>
    </cofactor>
</comment>
<protein>
    <submittedName>
        <fullName evidence="2">Phytanoyl-CoA dioxygenase family protein</fullName>
    </submittedName>
</protein>
<reference evidence="2 3" key="1">
    <citation type="submission" date="2019-07" db="EMBL/GenBank/DDBJ databases">
        <title>Genome sequencing for Ferrovibrio sp. K5.</title>
        <authorList>
            <person name="Park S.-J."/>
        </authorList>
    </citation>
    <scope>NUCLEOTIDE SEQUENCE [LARGE SCALE GENOMIC DNA]</scope>
    <source>
        <strain evidence="2 3">K5</strain>
    </source>
</reference>
<dbReference type="PANTHER" id="PTHR20883">
    <property type="entry name" value="PHYTANOYL-COA DIOXYGENASE DOMAIN CONTAINING 1"/>
    <property type="match status" value="1"/>
</dbReference>
<gene>
    <name evidence="2" type="ORF">FNB15_00115</name>
</gene>
<keyword evidence="2" id="KW-0560">Oxidoreductase</keyword>
<sequence>MALPDPDMFRRAYARDGYAVVRGLFSTGEVAEIAAAFDRLQAEGLALGRSFRHGNLLFRLGDDPHLGRILRMVQWPSWRNALLDRVRLDLRFVAVLKPLLGDNLKQVINQMHWKPPGAAKVEFAYHQDSRFRRPATAFRDLANSYIQTGLAIDAHTRASGAMKVIPGSHLMGDLGLGSDGPILAQTMQDEALRAVGLDPAAAVDLELAPGDLALWSPYLVHGSGINVTPADRRLYINGYVRSVDCDRGEVAFAHGRPQPLGSKPALVHFDALHEKPEPHFIEG</sequence>
<name>A0A516GW82_9PROT</name>
<proteinExistence type="predicted"/>
<dbReference type="KEGG" id="fer:FNB15_00115"/>
<dbReference type="AlphaFoldDB" id="A0A516GW82"/>
<evidence type="ECO:0000256" key="1">
    <source>
        <dbReference type="ARBA" id="ARBA00001954"/>
    </source>
</evidence>
<keyword evidence="3" id="KW-1185">Reference proteome</keyword>
<dbReference type="Proteomes" id="UP000317496">
    <property type="component" value="Chromosome"/>
</dbReference>
<evidence type="ECO:0000313" key="2">
    <source>
        <dbReference type="EMBL" id="QDO95784.1"/>
    </source>
</evidence>
<dbReference type="SUPFAM" id="SSF51197">
    <property type="entry name" value="Clavaminate synthase-like"/>
    <property type="match status" value="1"/>
</dbReference>
<organism evidence="2 3">
    <name type="scientific">Ferrovibrio terrae</name>
    <dbReference type="NCBI Taxonomy" id="2594003"/>
    <lineage>
        <taxon>Bacteria</taxon>
        <taxon>Pseudomonadati</taxon>
        <taxon>Pseudomonadota</taxon>
        <taxon>Alphaproteobacteria</taxon>
        <taxon>Rhodospirillales</taxon>
        <taxon>Rhodospirillaceae</taxon>
        <taxon>Ferrovibrio</taxon>
    </lineage>
</organism>
<dbReference type="PANTHER" id="PTHR20883:SF48">
    <property type="entry name" value="ECTOINE DIOXYGENASE"/>
    <property type="match status" value="1"/>
</dbReference>
<dbReference type="InterPro" id="IPR008775">
    <property type="entry name" value="Phytyl_CoA_dOase-like"/>
</dbReference>
<keyword evidence="2" id="KW-0223">Dioxygenase</keyword>
<dbReference type="OrthoDB" id="2553118at2"/>
<dbReference type="GO" id="GO:0016706">
    <property type="term" value="F:2-oxoglutarate-dependent dioxygenase activity"/>
    <property type="evidence" value="ECO:0007669"/>
    <property type="project" value="UniProtKB-ARBA"/>
</dbReference>
<dbReference type="Pfam" id="PF05721">
    <property type="entry name" value="PhyH"/>
    <property type="match status" value="1"/>
</dbReference>
<dbReference type="GO" id="GO:0005506">
    <property type="term" value="F:iron ion binding"/>
    <property type="evidence" value="ECO:0007669"/>
    <property type="project" value="UniProtKB-ARBA"/>
</dbReference>
<dbReference type="Gene3D" id="2.60.120.620">
    <property type="entry name" value="q2cbj1_9rhob like domain"/>
    <property type="match status" value="1"/>
</dbReference>
<dbReference type="RefSeq" id="WP_144066765.1">
    <property type="nucleotide sequence ID" value="NZ_CP041636.1"/>
</dbReference>
<evidence type="ECO:0000313" key="3">
    <source>
        <dbReference type="Proteomes" id="UP000317496"/>
    </source>
</evidence>
<dbReference type="EMBL" id="CP041636">
    <property type="protein sequence ID" value="QDO95784.1"/>
    <property type="molecule type" value="Genomic_DNA"/>
</dbReference>